<dbReference type="EC" id="6.3.4.5" evidence="3 10"/>
<keyword evidence="7 10" id="KW-0028">Amino-acid biosynthesis</keyword>
<feature type="binding site" evidence="10">
    <location>
        <position position="125"/>
    </location>
    <ligand>
        <name>L-aspartate</name>
        <dbReference type="ChEBI" id="CHEBI:29991"/>
    </ligand>
</feature>
<dbReference type="GO" id="GO:0004055">
    <property type="term" value="F:argininosuccinate synthase activity"/>
    <property type="evidence" value="ECO:0007669"/>
    <property type="project" value="UniProtKB-UniRule"/>
</dbReference>
<evidence type="ECO:0000256" key="9">
    <source>
        <dbReference type="ARBA" id="ARBA00022840"/>
    </source>
</evidence>
<keyword evidence="6 10" id="KW-0436">Ligase</keyword>
<dbReference type="InterPro" id="IPR018223">
    <property type="entry name" value="Arginosuc_synth_CS"/>
</dbReference>
<keyword evidence="8 10" id="KW-0547">Nucleotide-binding</keyword>
<comment type="subcellular location">
    <subcellularLocation>
        <location evidence="10">Cytoplasm</location>
    </subcellularLocation>
</comment>
<dbReference type="EMBL" id="JGYP01000001">
    <property type="protein sequence ID" value="KFI46668.1"/>
    <property type="molecule type" value="Genomic_DNA"/>
</dbReference>
<feature type="binding site" evidence="10">
    <location>
        <position position="129"/>
    </location>
    <ligand>
        <name>L-citrulline</name>
        <dbReference type="ChEBI" id="CHEBI:57743"/>
    </ligand>
</feature>
<dbReference type="Pfam" id="PF20979">
    <property type="entry name" value="Arginosuc_syn_C"/>
    <property type="match status" value="1"/>
</dbReference>
<comment type="caution">
    <text evidence="10">Lacks conserved residue(s) required for the propagation of feature annotation.</text>
</comment>
<dbReference type="UniPathway" id="UPA00068">
    <property type="reaction ID" value="UER00113"/>
</dbReference>
<dbReference type="NCBIfam" id="TIGR00032">
    <property type="entry name" value="argG"/>
    <property type="match status" value="1"/>
</dbReference>
<comment type="similarity">
    <text evidence="10">Belongs to the argininosuccinate synthase family. Type 1 subfamily.</text>
</comment>
<keyword evidence="14" id="KW-1185">Reference proteome</keyword>
<dbReference type="CDD" id="cd01999">
    <property type="entry name" value="ASS"/>
    <property type="match status" value="1"/>
</dbReference>
<dbReference type="Gene3D" id="3.90.1260.10">
    <property type="entry name" value="Argininosuccinate synthetase, chain A, domain 2"/>
    <property type="match status" value="1"/>
</dbReference>
<dbReference type="InterPro" id="IPR048267">
    <property type="entry name" value="Arginosuc_syn_N"/>
</dbReference>
<dbReference type="SUPFAM" id="SSF52402">
    <property type="entry name" value="Adenine nucleotide alpha hydrolases-like"/>
    <property type="match status" value="1"/>
</dbReference>
<evidence type="ECO:0000259" key="12">
    <source>
        <dbReference type="Pfam" id="PF20979"/>
    </source>
</evidence>
<evidence type="ECO:0000256" key="4">
    <source>
        <dbReference type="ARBA" id="ARBA00022490"/>
    </source>
</evidence>
<dbReference type="InterPro" id="IPR024074">
    <property type="entry name" value="AS_cat/multimer_dom_body"/>
</dbReference>
<dbReference type="InterPro" id="IPR023434">
    <property type="entry name" value="Arginosuc_synth_type_1_subfam"/>
</dbReference>
<evidence type="ECO:0000256" key="5">
    <source>
        <dbReference type="ARBA" id="ARBA00022571"/>
    </source>
</evidence>
<evidence type="ECO:0000256" key="10">
    <source>
        <dbReference type="HAMAP-Rule" id="MF_00005"/>
    </source>
</evidence>
<proteinExistence type="inferred from homology"/>
<dbReference type="GO" id="GO:0006526">
    <property type="term" value="P:L-arginine biosynthetic process"/>
    <property type="evidence" value="ECO:0007669"/>
    <property type="project" value="UniProtKB-UniRule"/>
</dbReference>
<dbReference type="GO" id="GO:0000053">
    <property type="term" value="P:argininosuccinate metabolic process"/>
    <property type="evidence" value="ECO:0007669"/>
    <property type="project" value="TreeGrafter"/>
</dbReference>
<evidence type="ECO:0000259" key="11">
    <source>
        <dbReference type="Pfam" id="PF00764"/>
    </source>
</evidence>
<feature type="binding site" evidence="10">
    <location>
        <begin position="10"/>
        <end position="18"/>
    </location>
    <ligand>
        <name>ATP</name>
        <dbReference type="ChEBI" id="CHEBI:30616"/>
    </ligand>
</feature>
<dbReference type="FunFam" id="3.40.50.620:FF:000038">
    <property type="entry name" value="Argininosuccinate synthase"/>
    <property type="match status" value="1"/>
</dbReference>
<keyword evidence="4 10" id="KW-0963">Cytoplasm</keyword>
<dbReference type="InterPro" id="IPR001518">
    <property type="entry name" value="Arginosuc_synth"/>
</dbReference>
<dbReference type="AlphaFoldDB" id="A0A086ZJG8"/>
<feature type="binding site" evidence="10">
    <location>
        <position position="261"/>
    </location>
    <ligand>
        <name>L-citrulline</name>
        <dbReference type="ChEBI" id="CHEBI:57743"/>
    </ligand>
</feature>
<reference evidence="13 14" key="1">
    <citation type="submission" date="2014-03" db="EMBL/GenBank/DDBJ databases">
        <title>Genomics of Bifidobacteria.</title>
        <authorList>
            <person name="Ventura M."/>
            <person name="Milani C."/>
            <person name="Lugli G.A."/>
        </authorList>
    </citation>
    <scope>NUCLEOTIDE SEQUENCE [LARGE SCALE GENOMIC DNA]</scope>
    <source>
        <strain evidence="13 14">DSM 22767</strain>
    </source>
</reference>
<evidence type="ECO:0000256" key="3">
    <source>
        <dbReference type="ARBA" id="ARBA00012286"/>
    </source>
</evidence>
<evidence type="ECO:0000313" key="13">
    <source>
        <dbReference type="EMBL" id="KFI46668.1"/>
    </source>
</evidence>
<evidence type="ECO:0000256" key="7">
    <source>
        <dbReference type="ARBA" id="ARBA00022605"/>
    </source>
</evidence>
<dbReference type="Pfam" id="PF00764">
    <property type="entry name" value="Arginosuc_synth"/>
    <property type="match status" value="1"/>
</dbReference>
<evidence type="ECO:0000256" key="2">
    <source>
        <dbReference type="ARBA" id="ARBA00011881"/>
    </source>
</evidence>
<name>A0A086ZJG8_9BIFI</name>
<dbReference type="STRING" id="1437606.BBOH_0140"/>
<protein>
    <recommendedName>
        <fullName evidence="3 10">Argininosuccinate synthase</fullName>
        <ecNumber evidence="3 10">6.3.4.5</ecNumber>
    </recommendedName>
    <alternativeName>
        <fullName evidence="10">Citrulline--aspartate ligase</fullName>
    </alternativeName>
</protein>
<keyword evidence="9 10" id="KW-0067">ATP-binding</keyword>
<feature type="binding site" evidence="10">
    <location>
        <position position="126"/>
    </location>
    <ligand>
        <name>L-aspartate</name>
        <dbReference type="ChEBI" id="CHEBI:29991"/>
    </ligand>
</feature>
<evidence type="ECO:0000313" key="14">
    <source>
        <dbReference type="Proteomes" id="UP000029096"/>
    </source>
</evidence>
<dbReference type="eggNOG" id="COG0137">
    <property type="taxonomic scope" value="Bacteria"/>
</dbReference>
<keyword evidence="5 10" id="KW-0055">Arginine biosynthesis</keyword>
<dbReference type="Gene3D" id="3.40.50.620">
    <property type="entry name" value="HUPs"/>
    <property type="match status" value="1"/>
</dbReference>
<dbReference type="InterPro" id="IPR014729">
    <property type="entry name" value="Rossmann-like_a/b/a_fold"/>
</dbReference>
<comment type="subunit">
    <text evidence="2 10">Homotetramer.</text>
</comment>
<dbReference type="GO" id="GO:0005737">
    <property type="term" value="C:cytoplasm"/>
    <property type="evidence" value="ECO:0007669"/>
    <property type="project" value="UniProtKB-SubCell"/>
</dbReference>
<dbReference type="Proteomes" id="UP000029096">
    <property type="component" value="Unassembled WGS sequence"/>
</dbReference>
<evidence type="ECO:0000256" key="8">
    <source>
        <dbReference type="ARBA" id="ARBA00022741"/>
    </source>
</evidence>
<dbReference type="HAMAP" id="MF_00005">
    <property type="entry name" value="Arg_succ_synth_type1"/>
    <property type="match status" value="1"/>
</dbReference>
<accession>A0A086ZJG8</accession>
<dbReference type="GO" id="GO:0005524">
    <property type="term" value="F:ATP binding"/>
    <property type="evidence" value="ECO:0007669"/>
    <property type="project" value="UniProtKB-UniRule"/>
</dbReference>
<dbReference type="RefSeq" id="WP_033520211.1">
    <property type="nucleotide sequence ID" value="NZ_JDUS01000001.1"/>
</dbReference>
<dbReference type="Gene3D" id="1.20.5.470">
    <property type="entry name" value="Single helix bin"/>
    <property type="match status" value="1"/>
</dbReference>
<dbReference type="FunFam" id="3.90.1260.10:FF:000007">
    <property type="entry name" value="Argininosuccinate synthase"/>
    <property type="match status" value="1"/>
</dbReference>
<evidence type="ECO:0000256" key="6">
    <source>
        <dbReference type="ARBA" id="ARBA00022598"/>
    </source>
</evidence>
<dbReference type="OrthoDB" id="9801641at2"/>
<dbReference type="PANTHER" id="PTHR11587:SF2">
    <property type="entry name" value="ARGININOSUCCINATE SYNTHASE"/>
    <property type="match status" value="1"/>
</dbReference>
<sequence length="412" mass="45515">MSNTNRIVLAYSGGLDTSVAIPYLKERTGKDVVAVSLDVGQGGESLDTIKQRALACGAVEAYVVDAREEFASEYCMLALKANAKYEGVYPLVSAISRPLITKHLVRAAHQFGADTISHGCTGKGNDQVRFEVSIASIDPDLKAISPIRDLLLTRDVEIAFAKEHGLPILQTEKSPYSIDQNVWGRAIETGFLEDPWNGPTKDCYTYTDDPEFPPVADEVTIEFKHGIPVKIDGREVTPLQAVEEMNRRAGAQGVGRIDLIEDRLVGIKSRELYEAPGAVALIAAHEELENCCLEREQHRIKRDIDKRWAELVYDAQWFSPAVRSLNAFIEETQRYVSGEIRMVLHAGRAVVTGRRSDTSLYDYKLATYDSGDTFDQNASNGFIEIYGLPDKVAAARDVRFGNGVEVPSDTVE</sequence>
<dbReference type="PROSITE" id="PS00564">
    <property type="entry name" value="ARGININOSUCCIN_SYN_1"/>
    <property type="match status" value="1"/>
</dbReference>
<dbReference type="PANTHER" id="PTHR11587">
    <property type="entry name" value="ARGININOSUCCINATE SYNTHASE"/>
    <property type="match status" value="1"/>
</dbReference>
<feature type="domain" description="Arginosuccinate synthase C-terminal" evidence="12">
    <location>
        <begin position="176"/>
        <end position="392"/>
    </location>
</feature>
<feature type="binding site" evidence="10">
    <location>
        <position position="89"/>
    </location>
    <ligand>
        <name>L-citrulline</name>
        <dbReference type="ChEBI" id="CHEBI:57743"/>
    </ligand>
</feature>
<dbReference type="GO" id="GO:0000050">
    <property type="term" value="P:urea cycle"/>
    <property type="evidence" value="ECO:0007669"/>
    <property type="project" value="TreeGrafter"/>
</dbReference>
<feature type="binding site" evidence="10">
    <location>
        <position position="121"/>
    </location>
    <ligand>
        <name>L-aspartate</name>
        <dbReference type="ChEBI" id="CHEBI:29991"/>
    </ligand>
</feature>
<feature type="binding site" evidence="10">
    <location>
        <position position="119"/>
    </location>
    <ligand>
        <name>ATP</name>
        <dbReference type="ChEBI" id="CHEBI:30616"/>
    </ligand>
</feature>
<dbReference type="PROSITE" id="PS00565">
    <property type="entry name" value="ARGININOSUCCIN_SYN_2"/>
    <property type="match status" value="1"/>
</dbReference>
<feature type="domain" description="Arginosuccinate synthase-like N-terminal" evidence="11">
    <location>
        <begin position="6"/>
        <end position="167"/>
    </location>
</feature>
<dbReference type="SUPFAM" id="SSF69864">
    <property type="entry name" value="Argininosuccinate synthetase, C-terminal domain"/>
    <property type="match status" value="1"/>
</dbReference>
<evidence type="ECO:0000256" key="1">
    <source>
        <dbReference type="ARBA" id="ARBA00004967"/>
    </source>
</evidence>
<comment type="catalytic activity">
    <reaction evidence="10">
        <text>L-citrulline + L-aspartate + ATP = 2-(N(omega)-L-arginino)succinate + AMP + diphosphate + H(+)</text>
        <dbReference type="Rhea" id="RHEA:10932"/>
        <dbReference type="ChEBI" id="CHEBI:15378"/>
        <dbReference type="ChEBI" id="CHEBI:29991"/>
        <dbReference type="ChEBI" id="CHEBI:30616"/>
        <dbReference type="ChEBI" id="CHEBI:33019"/>
        <dbReference type="ChEBI" id="CHEBI:57472"/>
        <dbReference type="ChEBI" id="CHEBI:57743"/>
        <dbReference type="ChEBI" id="CHEBI:456215"/>
        <dbReference type="EC" id="6.3.4.5"/>
    </reaction>
</comment>
<feature type="binding site" evidence="10">
    <location>
        <position position="273"/>
    </location>
    <ligand>
        <name>L-citrulline</name>
        <dbReference type="ChEBI" id="CHEBI:57743"/>
    </ligand>
</feature>
<comment type="caution">
    <text evidence="13">The sequence shown here is derived from an EMBL/GenBank/DDBJ whole genome shotgun (WGS) entry which is preliminary data.</text>
</comment>
<comment type="pathway">
    <text evidence="1 10">Amino-acid biosynthesis; L-arginine biosynthesis; L-arginine from L-ornithine and carbamoyl phosphate: step 2/3.</text>
</comment>
<dbReference type="NCBIfam" id="NF001770">
    <property type="entry name" value="PRK00509.1"/>
    <property type="match status" value="1"/>
</dbReference>
<gene>
    <name evidence="10" type="primary">argG</name>
    <name evidence="13" type="ORF">BBOH_0140</name>
</gene>
<feature type="binding site" evidence="10">
    <location>
        <position position="125"/>
    </location>
    <ligand>
        <name>L-citrulline</name>
        <dbReference type="ChEBI" id="CHEBI:57743"/>
    </ligand>
</feature>
<feature type="binding site" evidence="10">
    <location>
        <position position="177"/>
    </location>
    <ligand>
        <name>L-citrulline</name>
        <dbReference type="ChEBI" id="CHEBI:57743"/>
    </ligand>
</feature>
<dbReference type="InterPro" id="IPR048268">
    <property type="entry name" value="Arginosuc_syn_C"/>
</dbReference>
<organism evidence="13 14">
    <name type="scientific">Bifidobacterium bohemicum DSM 22767</name>
    <dbReference type="NCBI Taxonomy" id="1437606"/>
    <lineage>
        <taxon>Bacteria</taxon>
        <taxon>Bacillati</taxon>
        <taxon>Actinomycetota</taxon>
        <taxon>Actinomycetes</taxon>
        <taxon>Bifidobacteriales</taxon>
        <taxon>Bifidobacteriaceae</taxon>
        <taxon>Bifidobacterium</taxon>
    </lineage>
</organism>